<name>A0ABY0XS84_9PSED</name>
<dbReference type="InterPro" id="IPR021283">
    <property type="entry name" value="Phage_Wedge1"/>
</dbReference>
<accession>A0ABY0XS84</accession>
<dbReference type="RefSeq" id="WP_090463632.1">
    <property type="nucleotide sequence ID" value="NZ_FNRV01000001.1"/>
</dbReference>
<evidence type="ECO:0000313" key="1">
    <source>
        <dbReference type="EMBL" id="SEC03596.1"/>
    </source>
</evidence>
<sequence length="220" mass="23742">MADIKDYTGKITSQHADKPKYMAMVEGIAQCFVDTNEVAAGLPEDFDLDSAEDAQLDDVGLWVGISRNISTPLTNVYFALDTDGLGFDQGAWKGPFDPDSGITTLDNETYRTLLKAKIGANRWDGTLEQSKEILDSVFSGDSQVFIQDNQDMTITIGVAGKAPSAIELALLTGGYIPIKPQSVGVLYYIAPTTDGPLFGFDVANQYVAGFDQGSWGKVYS</sequence>
<proteinExistence type="predicted"/>
<evidence type="ECO:0008006" key="3">
    <source>
        <dbReference type="Google" id="ProtNLM"/>
    </source>
</evidence>
<dbReference type="EMBL" id="FNRV01000001">
    <property type="protein sequence ID" value="SEC03596.1"/>
    <property type="molecule type" value="Genomic_DNA"/>
</dbReference>
<evidence type="ECO:0000313" key="2">
    <source>
        <dbReference type="Proteomes" id="UP000199665"/>
    </source>
</evidence>
<organism evidence="1 2">
    <name type="scientific">Pseudomonas mohnii</name>
    <dbReference type="NCBI Taxonomy" id="395600"/>
    <lineage>
        <taxon>Bacteria</taxon>
        <taxon>Pseudomonadati</taxon>
        <taxon>Pseudomonadota</taxon>
        <taxon>Gammaproteobacteria</taxon>
        <taxon>Pseudomonadales</taxon>
        <taxon>Pseudomonadaceae</taxon>
        <taxon>Pseudomonas</taxon>
    </lineage>
</organism>
<gene>
    <name evidence="1" type="ORF">SAMN05216205_1295</name>
</gene>
<dbReference type="Pfam" id="PF11041">
    <property type="entry name" value="Phage_Wedge1"/>
    <property type="match status" value="1"/>
</dbReference>
<dbReference type="Proteomes" id="UP000199665">
    <property type="component" value="Unassembled WGS sequence"/>
</dbReference>
<reference evidence="1 2" key="1">
    <citation type="submission" date="2016-10" db="EMBL/GenBank/DDBJ databases">
        <authorList>
            <person name="Varghese N."/>
            <person name="Submissions S."/>
        </authorList>
    </citation>
    <scope>NUCLEOTIDE SEQUENCE [LARGE SCALE GENOMIC DNA]</scope>
    <source>
        <strain evidence="1 2">DSM 18327</strain>
    </source>
</reference>
<protein>
    <recommendedName>
        <fullName evidence="3">DUF2612 domain-containing protein</fullName>
    </recommendedName>
</protein>
<comment type="caution">
    <text evidence="1">The sequence shown here is derived from an EMBL/GenBank/DDBJ whole genome shotgun (WGS) entry which is preliminary data.</text>
</comment>
<keyword evidence="2" id="KW-1185">Reference proteome</keyword>